<dbReference type="EMBL" id="JABTTQ020000920">
    <property type="protein sequence ID" value="KAK6137062.1"/>
    <property type="molecule type" value="Genomic_DNA"/>
</dbReference>
<sequence length="130" mass="14461">MGRNSISAAESAVDDAAAAFHSIRDRFAFKRNNSYSATAAFSRSQRRPLLAQNIPISPPPQAEALLSSITSVIRQGVGGDRMRWRWSLNEGLKLGSSLEFVPVRRLELDGSRLDWLRSQPRIGVRPRESV</sequence>
<name>A0ABR0VQ29_REHGL</name>
<evidence type="ECO:0000313" key="2">
    <source>
        <dbReference type="Proteomes" id="UP001318860"/>
    </source>
</evidence>
<reference evidence="1 2" key="1">
    <citation type="journal article" date="2021" name="Comput. Struct. Biotechnol. J.">
        <title>De novo genome assembly of the potent medicinal plant Rehmannia glutinosa using nanopore technology.</title>
        <authorList>
            <person name="Ma L."/>
            <person name="Dong C."/>
            <person name="Song C."/>
            <person name="Wang X."/>
            <person name="Zheng X."/>
            <person name="Niu Y."/>
            <person name="Chen S."/>
            <person name="Feng W."/>
        </authorList>
    </citation>
    <scope>NUCLEOTIDE SEQUENCE [LARGE SCALE GENOMIC DNA]</scope>
    <source>
        <strain evidence="1">DH-2019</strain>
    </source>
</reference>
<comment type="caution">
    <text evidence="1">The sequence shown here is derived from an EMBL/GenBank/DDBJ whole genome shotgun (WGS) entry which is preliminary data.</text>
</comment>
<organism evidence="1 2">
    <name type="scientific">Rehmannia glutinosa</name>
    <name type="common">Chinese foxglove</name>
    <dbReference type="NCBI Taxonomy" id="99300"/>
    <lineage>
        <taxon>Eukaryota</taxon>
        <taxon>Viridiplantae</taxon>
        <taxon>Streptophyta</taxon>
        <taxon>Embryophyta</taxon>
        <taxon>Tracheophyta</taxon>
        <taxon>Spermatophyta</taxon>
        <taxon>Magnoliopsida</taxon>
        <taxon>eudicotyledons</taxon>
        <taxon>Gunneridae</taxon>
        <taxon>Pentapetalae</taxon>
        <taxon>asterids</taxon>
        <taxon>lamiids</taxon>
        <taxon>Lamiales</taxon>
        <taxon>Orobanchaceae</taxon>
        <taxon>Rehmannieae</taxon>
        <taxon>Rehmannia</taxon>
    </lineage>
</organism>
<gene>
    <name evidence="1" type="ORF">DH2020_029194</name>
</gene>
<evidence type="ECO:0000313" key="1">
    <source>
        <dbReference type="EMBL" id="KAK6137062.1"/>
    </source>
</evidence>
<accession>A0ABR0VQ29</accession>
<keyword evidence="2" id="KW-1185">Reference proteome</keyword>
<dbReference type="Proteomes" id="UP001318860">
    <property type="component" value="Unassembled WGS sequence"/>
</dbReference>
<protein>
    <submittedName>
        <fullName evidence="1">Uncharacterized protein</fullName>
    </submittedName>
</protein>
<proteinExistence type="predicted"/>